<proteinExistence type="predicted"/>
<name>A0ABN9XHF8_9DINO</name>
<feature type="region of interest" description="Disordered" evidence="1">
    <location>
        <begin position="1"/>
        <end position="35"/>
    </location>
</feature>
<evidence type="ECO:0000256" key="1">
    <source>
        <dbReference type="SAM" id="MobiDB-lite"/>
    </source>
</evidence>
<dbReference type="PANTHER" id="PTHR31834:SF1">
    <property type="entry name" value="INITIATION-SPECIFIC ALPHA-1,6-MANNOSYLTRANSFERASE"/>
    <property type="match status" value="1"/>
</dbReference>
<comment type="caution">
    <text evidence="2">The sequence shown here is derived from an EMBL/GenBank/DDBJ whole genome shotgun (WGS) entry which is preliminary data.</text>
</comment>
<dbReference type="EMBL" id="CAUYUJ010020392">
    <property type="protein sequence ID" value="CAK0897829.1"/>
    <property type="molecule type" value="Genomic_DNA"/>
</dbReference>
<feature type="compositionally biased region" description="Low complexity" evidence="1">
    <location>
        <begin position="456"/>
        <end position="486"/>
    </location>
</feature>
<keyword evidence="3" id="KW-1185">Reference proteome</keyword>
<dbReference type="PANTHER" id="PTHR31834">
    <property type="entry name" value="INITIATION-SPECIFIC ALPHA-1,6-MANNOSYLTRANSFERASE"/>
    <property type="match status" value="1"/>
</dbReference>
<organism evidence="2 3">
    <name type="scientific">Prorocentrum cordatum</name>
    <dbReference type="NCBI Taxonomy" id="2364126"/>
    <lineage>
        <taxon>Eukaryota</taxon>
        <taxon>Sar</taxon>
        <taxon>Alveolata</taxon>
        <taxon>Dinophyceae</taxon>
        <taxon>Prorocentrales</taxon>
        <taxon>Prorocentraceae</taxon>
        <taxon>Prorocentrum</taxon>
    </lineage>
</organism>
<dbReference type="Proteomes" id="UP001189429">
    <property type="component" value="Unassembled WGS sequence"/>
</dbReference>
<feature type="compositionally biased region" description="Low complexity" evidence="1">
    <location>
        <begin position="366"/>
        <end position="376"/>
    </location>
</feature>
<feature type="compositionally biased region" description="Low complexity" evidence="1">
    <location>
        <begin position="532"/>
        <end position="558"/>
    </location>
</feature>
<protein>
    <submittedName>
        <fullName evidence="2">Uncharacterized protein</fullName>
    </submittedName>
</protein>
<accession>A0ABN9XHF8</accession>
<dbReference type="Gene3D" id="3.90.550.20">
    <property type="match status" value="1"/>
</dbReference>
<reference evidence="2" key="1">
    <citation type="submission" date="2023-10" db="EMBL/GenBank/DDBJ databases">
        <authorList>
            <person name="Chen Y."/>
            <person name="Shah S."/>
            <person name="Dougan E. K."/>
            <person name="Thang M."/>
            <person name="Chan C."/>
        </authorList>
    </citation>
    <scope>NUCLEOTIDE SEQUENCE [LARGE SCALE GENOMIC DNA]</scope>
</reference>
<feature type="compositionally biased region" description="Low complexity" evidence="1">
    <location>
        <begin position="567"/>
        <end position="585"/>
    </location>
</feature>
<feature type="compositionally biased region" description="Basic and acidic residues" evidence="1">
    <location>
        <begin position="392"/>
        <end position="409"/>
    </location>
</feature>
<feature type="compositionally biased region" description="Low complexity" evidence="1">
    <location>
        <begin position="601"/>
        <end position="634"/>
    </location>
</feature>
<dbReference type="InterPro" id="IPR007577">
    <property type="entry name" value="GlycoTrfase_DXD_sugar-bd_CS"/>
</dbReference>
<dbReference type="InterPro" id="IPR029044">
    <property type="entry name" value="Nucleotide-diphossugar_trans"/>
</dbReference>
<dbReference type="SUPFAM" id="SSF53448">
    <property type="entry name" value="Nucleotide-diphospho-sugar transferases"/>
    <property type="match status" value="1"/>
</dbReference>
<evidence type="ECO:0000313" key="3">
    <source>
        <dbReference type="Proteomes" id="UP001189429"/>
    </source>
</evidence>
<feature type="region of interest" description="Disordered" evidence="1">
    <location>
        <begin position="357"/>
        <end position="505"/>
    </location>
</feature>
<feature type="compositionally biased region" description="Low complexity" evidence="1">
    <location>
        <begin position="267"/>
        <end position="278"/>
    </location>
</feature>
<evidence type="ECO:0000313" key="2">
    <source>
        <dbReference type="EMBL" id="CAK0897829.1"/>
    </source>
</evidence>
<feature type="region of interest" description="Disordered" evidence="1">
    <location>
        <begin position="215"/>
        <end position="278"/>
    </location>
</feature>
<feature type="region of interest" description="Disordered" evidence="1">
    <location>
        <begin position="532"/>
        <end position="658"/>
    </location>
</feature>
<feature type="compositionally biased region" description="Low complexity" evidence="1">
    <location>
        <begin position="420"/>
        <end position="448"/>
    </location>
</feature>
<feature type="compositionally biased region" description="Low complexity" evidence="1">
    <location>
        <begin position="215"/>
        <end position="235"/>
    </location>
</feature>
<feature type="compositionally biased region" description="Acidic residues" evidence="1">
    <location>
        <begin position="644"/>
        <end position="658"/>
    </location>
</feature>
<dbReference type="Pfam" id="PF04488">
    <property type="entry name" value="Gly_transf_sug"/>
    <property type="match status" value="1"/>
</dbReference>
<dbReference type="InterPro" id="IPR039367">
    <property type="entry name" value="Och1-like"/>
</dbReference>
<sequence>MSSDRPVHGRHPGHPVPEPSGQHHASPVSKKKAEEMRLNDRHYAKLCVNPAQHHSSSDNVTRFDGPPRVLWQTEKQIEKELPDVVNSMRKKWVDLNKDIEMKYMDDGEALAFVEANFDKSVLDAFKGFPLGVMRADFWRYLVVYTYGGVYADVDDGTPVAPNGDRGILTITYGTGKLSGEYMRDEVCLGGPSPLPGLCTPVDFLAATQEPSARAGRRAAAAGAPAGAPTAAMSGSKGAGGAGSKQATDLLDAAFGSDDGEASKRVPPEQAAAPAPAPRLAMPSWAAKLGEKAKKLGDGAKEAIANEVRLMAEDVGELKTGMQEGAKETAKDAKALQEKLAREAAELKRAAAEKARLLKAKAEGEPSEAAAASQEGSVDASGATQAGPTAADEAAKAAEKVRKTANDWWRKTSSGLSKGWQQASEAAAGLAGQPADAAQAPADAGDAPSGPAPFSPPARGAAAAPPEAAPTAAPAAPAAASADLLGAPAPPQAAPRSAAAPAAPAAASVDLLGATTPPSAAPAAASAELLGAAAPPSATVPEAAPDAAPAPLLDLAAAPAPSPPPPAAAAAPPKATAASAQPKSALESIEAELDDIFDSLGEPEPAAAAAPAAAPEAAPAAAAKGAAGQKPAASAAPPPKVTESSFDDLWDSIMDEDDK</sequence>
<gene>
    <name evidence="2" type="ORF">PCOR1329_LOCUS75887</name>
</gene>
<feature type="compositionally biased region" description="Low complexity" evidence="1">
    <location>
        <begin position="493"/>
        <end position="505"/>
    </location>
</feature>
<feature type="compositionally biased region" description="Polar residues" evidence="1">
    <location>
        <begin position="410"/>
        <end position="419"/>
    </location>
</feature>